<evidence type="ECO:0000256" key="9">
    <source>
        <dbReference type="ARBA" id="ARBA00023136"/>
    </source>
</evidence>
<gene>
    <name evidence="11" type="primary">LOC103282011</name>
</gene>
<reference evidence="11" key="1">
    <citation type="submission" date="2009-12" db="EMBL/GenBank/DDBJ databases">
        <title>The Genome Sequence of Anolis carolinensis (Green Anole Lizard).</title>
        <authorList>
            <consortium name="The Genome Sequencing Platform"/>
            <person name="Di Palma F."/>
            <person name="Alfoldi J."/>
            <person name="Heiman D."/>
            <person name="Young S."/>
            <person name="Grabherr M."/>
            <person name="Johnson J."/>
            <person name="Lander E.S."/>
            <person name="Lindblad-Toh K."/>
        </authorList>
    </citation>
    <scope>NUCLEOTIDE SEQUENCE [LARGE SCALE GENOMIC DNA]</scope>
    <source>
        <strain evidence="11">JBL SC #1</strain>
    </source>
</reference>
<dbReference type="InterPro" id="IPR017974">
    <property type="entry name" value="Claudin_CS"/>
</dbReference>
<evidence type="ECO:0008006" key="13">
    <source>
        <dbReference type="Google" id="ProtNLM"/>
    </source>
</evidence>
<dbReference type="PROSITE" id="PS01346">
    <property type="entry name" value="CLAUDIN"/>
    <property type="match status" value="1"/>
</dbReference>
<evidence type="ECO:0000256" key="3">
    <source>
        <dbReference type="ARBA" id="ARBA00008295"/>
    </source>
</evidence>
<feature type="transmembrane region" description="Helical" evidence="10">
    <location>
        <begin position="214"/>
        <end position="236"/>
    </location>
</feature>
<feature type="transmembrane region" description="Helical" evidence="10">
    <location>
        <begin position="70"/>
        <end position="93"/>
    </location>
</feature>
<keyword evidence="7" id="KW-0965">Cell junction</keyword>
<evidence type="ECO:0000256" key="4">
    <source>
        <dbReference type="ARBA" id="ARBA00022427"/>
    </source>
</evidence>
<dbReference type="GeneTree" id="ENSGT00940000165186"/>
<evidence type="ECO:0000256" key="10">
    <source>
        <dbReference type="SAM" id="Phobius"/>
    </source>
</evidence>
<proteinExistence type="inferred from homology"/>
<dbReference type="PANTHER" id="PTHR12002">
    <property type="entry name" value="CLAUDIN"/>
    <property type="match status" value="1"/>
</dbReference>
<keyword evidence="8 10" id="KW-1133">Transmembrane helix</keyword>
<evidence type="ECO:0000256" key="6">
    <source>
        <dbReference type="ARBA" id="ARBA00022692"/>
    </source>
</evidence>
<dbReference type="PRINTS" id="PR01077">
    <property type="entry name" value="CLAUDIN"/>
</dbReference>
<dbReference type="Gene3D" id="1.20.140.150">
    <property type="match status" value="1"/>
</dbReference>
<comment type="subcellular location">
    <subcellularLocation>
        <location evidence="1">Cell junction</location>
        <location evidence="1">Tight junction</location>
    </subcellularLocation>
    <subcellularLocation>
        <location evidence="2">Cell membrane</location>
        <topology evidence="2">Multi-pass membrane protein</topology>
    </subcellularLocation>
</comment>
<reference evidence="11" key="3">
    <citation type="submission" date="2025-09" db="UniProtKB">
        <authorList>
            <consortium name="Ensembl"/>
        </authorList>
    </citation>
    <scope>IDENTIFICATION</scope>
</reference>
<evidence type="ECO:0000256" key="2">
    <source>
        <dbReference type="ARBA" id="ARBA00004651"/>
    </source>
</evidence>
<feature type="transmembrane region" description="Helical" evidence="10">
    <location>
        <begin position="100"/>
        <end position="119"/>
    </location>
</feature>
<dbReference type="GO" id="GO:0007155">
    <property type="term" value="P:cell adhesion"/>
    <property type="evidence" value="ECO:0000318"/>
    <property type="project" value="GO_Central"/>
</dbReference>
<dbReference type="InterPro" id="IPR006187">
    <property type="entry name" value="Claudin"/>
</dbReference>
<keyword evidence="5" id="KW-1003">Cell membrane</keyword>
<evidence type="ECO:0000256" key="1">
    <source>
        <dbReference type="ARBA" id="ARBA00004435"/>
    </source>
</evidence>
<dbReference type="InParanoid" id="A0A803TG64"/>
<protein>
    <recommendedName>
        <fullName evidence="13">Claudin</fullName>
    </recommendedName>
</protein>
<feature type="transmembrane region" description="Helical" evidence="10">
    <location>
        <begin position="261"/>
        <end position="284"/>
    </location>
</feature>
<evidence type="ECO:0000313" key="12">
    <source>
        <dbReference type="Proteomes" id="UP000001646"/>
    </source>
</evidence>
<dbReference type="GO" id="GO:0005886">
    <property type="term" value="C:plasma membrane"/>
    <property type="evidence" value="ECO:0000318"/>
    <property type="project" value="GO_Central"/>
</dbReference>
<dbReference type="Proteomes" id="UP000001646">
    <property type="component" value="Unplaced"/>
</dbReference>
<sequence length="304" mass="32594">MECHYFPAGAVPIHLLTFAYFRTTKLAEAGANNRNSPHSPDSNRRPFGQQVQLLSRPGFRQCAAFAQKSFLLALIGLTSNSFAGVVCGIADYGMAAGADIVTLVLGALGLALLVLSAGSDCWRQDAKDPLSSVGLSVRCRGLWSECVFDNVADLWTCDIPISYLGEHPGVLVVTRVLVILSGLMTFSAMPTFIAGMGCTKLFHDNVPLKHQFSLAAATLFLLGGLSGAVAVFWYAVDTVQKYKLEVSLGIPGVTYELGYSFWVAAAGVASAMSSGLLLVVANCLRTQNPRKKEPVHERRLGTYL</sequence>
<keyword evidence="9 10" id="KW-0472">Membrane</keyword>
<accession>A0A803TG64</accession>
<dbReference type="InterPro" id="IPR004031">
    <property type="entry name" value="PMP22/EMP/MP20/Claudin"/>
</dbReference>
<keyword evidence="4" id="KW-0796">Tight junction</keyword>
<evidence type="ECO:0000256" key="5">
    <source>
        <dbReference type="ARBA" id="ARBA00022475"/>
    </source>
</evidence>
<keyword evidence="6 10" id="KW-0812">Transmembrane</keyword>
<feature type="transmembrane region" description="Helical" evidence="10">
    <location>
        <begin position="172"/>
        <end position="193"/>
    </location>
</feature>
<organism evidence="11 12">
    <name type="scientific">Anolis carolinensis</name>
    <name type="common">Green anole</name>
    <name type="synonym">American chameleon</name>
    <dbReference type="NCBI Taxonomy" id="28377"/>
    <lineage>
        <taxon>Eukaryota</taxon>
        <taxon>Metazoa</taxon>
        <taxon>Chordata</taxon>
        <taxon>Craniata</taxon>
        <taxon>Vertebrata</taxon>
        <taxon>Euteleostomi</taxon>
        <taxon>Lepidosauria</taxon>
        <taxon>Squamata</taxon>
        <taxon>Bifurcata</taxon>
        <taxon>Unidentata</taxon>
        <taxon>Episquamata</taxon>
        <taxon>Toxicofera</taxon>
        <taxon>Iguania</taxon>
        <taxon>Dactyloidae</taxon>
        <taxon>Anolis</taxon>
    </lineage>
</organism>
<dbReference type="GO" id="GO:0005923">
    <property type="term" value="C:bicellular tight junction"/>
    <property type="evidence" value="ECO:0000318"/>
    <property type="project" value="GO_Central"/>
</dbReference>
<dbReference type="GO" id="GO:0005198">
    <property type="term" value="F:structural molecule activity"/>
    <property type="evidence" value="ECO:0007669"/>
    <property type="project" value="InterPro"/>
</dbReference>
<dbReference type="Ensembl" id="ENSACAT00000053923.1">
    <property type="protein sequence ID" value="ENSACAP00000034204.1"/>
    <property type="gene ID" value="ENSACAG00000036994.1"/>
</dbReference>
<evidence type="ECO:0000313" key="11">
    <source>
        <dbReference type="Ensembl" id="ENSACAP00000034204.1"/>
    </source>
</evidence>
<name>A0A803TG64_ANOCA</name>
<keyword evidence="12" id="KW-1185">Reference proteome</keyword>
<evidence type="ECO:0000256" key="7">
    <source>
        <dbReference type="ARBA" id="ARBA00022949"/>
    </source>
</evidence>
<reference evidence="11" key="2">
    <citation type="submission" date="2025-08" db="UniProtKB">
        <authorList>
            <consortium name="Ensembl"/>
        </authorList>
    </citation>
    <scope>IDENTIFICATION</scope>
</reference>
<comment type="similarity">
    <text evidence="3">Belongs to the claudin family.</text>
</comment>
<dbReference type="Pfam" id="PF00822">
    <property type="entry name" value="PMP22_Claudin"/>
    <property type="match status" value="1"/>
</dbReference>
<dbReference type="GO" id="GO:0070830">
    <property type="term" value="P:bicellular tight junction assembly"/>
    <property type="evidence" value="ECO:0000318"/>
    <property type="project" value="GO_Central"/>
</dbReference>
<evidence type="ECO:0000256" key="8">
    <source>
        <dbReference type="ARBA" id="ARBA00022989"/>
    </source>
</evidence>
<dbReference type="AlphaFoldDB" id="A0A803TG64"/>